<comment type="caution">
    <text evidence="1">The sequence shown here is derived from an EMBL/GenBank/DDBJ whole genome shotgun (WGS) entry which is preliminary data.</text>
</comment>
<sequence>MKQLLQKTKWQPKPPKGGNYFLLYGGIISKGLELKEDKVN</sequence>
<dbReference type="HOGENOM" id="CLU_3294022_0_0_6"/>
<protein>
    <submittedName>
        <fullName evidence="1">Uncharacterized protein</fullName>
    </submittedName>
</protein>
<name>Q1Z8A7_9GAMM</name>
<dbReference type="AlphaFoldDB" id="Q1Z8A7"/>
<evidence type="ECO:0000313" key="1">
    <source>
        <dbReference type="EMBL" id="EAS44606.1"/>
    </source>
</evidence>
<accession>Q1Z8A7</accession>
<reference evidence="1 2" key="1">
    <citation type="submission" date="2006-03" db="EMBL/GenBank/DDBJ databases">
        <authorList>
            <person name="Bartlett D.H."/>
            <person name="Valle G."/>
            <person name="Lauro F.M."/>
            <person name="Vezzi A."/>
            <person name="Simonato F."/>
            <person name="Eloe E."/>
            <person name="Vitulo N."/>
            <person name="Stratton T.K."/>
            <person name="D'angelo M."/>
            <person name="Ferriera S."/>
            <person name="Johnson J."/>
            <person name="Kravitz S."/>
            <person name="Beeson K."/>
            <person name="Sutton G."/>
            <person name="Rogers Y."/>
            <person name="Friedman R."/>
            <person name="Frazier M."/>
            <person name="Venter J.C."/>
        </authorList>
    </citation>
    <scope>NUCLEOTIDE SEQUENCE [LARGE SCALE GENOMIC DNA]</scope>
    <source>
        <strain evidence="1 2">3TCK</strain>
    </source>
</reference>
<dbReference type="Proteomes" id="UP000003789">
    <property type="component" value="Unassembled WGS sequence"/>
</dbReference>
<organism evidence="1 2">
    <name type="scientific">Photobacterium profundum 3TCK</name>
    <dbReference type="NCBI Taxonomy" id="314280"/>
    <lineage>
        <taxon>Bacteria</taxon>
        <taxon>Pseudomonadati</taxon>
        <taxon>Pseudomonadota</taxon>
        <taxon>Gammaproteobacteria</taxon>
        <taxon>Vibrionales</taxon>
        <taxon>Vibrionaceae</taxon>
        <taxon>Photobacterium</taxon>
    </lineage>
</organism>
<evidence type="ECO:0000313" key="2">
    <source>
        <dbReference type="Proteomes" id="UP000003789"/>
    </source>
</evidence>
<gene>
    <name evidence="1" type="ORF">P3TCK_26572</name>
</gene>
<proteinExistence type="predicted"/>
<dbReference type="EMBL" id="AAPH01000003">
    <property type="protein sequence ID" value="EAS44606.1"/>
    <property type="molecule type" value="Genomic_DNA"/>
</dbReference>